<dbReference type="Pfam" id="PF01594">
    <property type="entry name" value="AI-2E_transport"/>
    <property type="match status" value="1"/>
</dbReference>
<organism evidence="9 10">
    <name type="scientific">Candidatus Uhrbacteria bacterium RIFCSPLOWO2_01_FULL_47_25</name>
    <dbReference type="NCBI Taxonomy" id="1802402"/>
    <lineage>
        <taxon>Bacteria</taxon>
        <taxon>Candidatus Uhriibacteriota</taxon>
    </lineage>
</organism>
<dbReference type="Proteomes" id="UP000176846">
    <property type="component" value="Unassembled WGS sequence"/>
</dbReference>
<proteinExistence type="inferred from homology"/>
<keyword evidence="6 8" id="KW-1133">Transmembrane helix</keyword>
<reference evidence="9 10" key="1">
    <citation type="journal article" date="2016" name="Nat. Commun.">
        <title>Thousands of microbial genomes shed light on interconnected biogeochemical processes in an aquifer system.</title>
        <authorList>
            <person name="Anantharaman K."/>
            <person name="Brown C.T."/>
            <person name="Hug L.A."/>
            <person name="Sharon I."/>
            <person name="Castelle C.J."/>
            <person name="Probst A.J."/>
            <person name="Thomas B.C."/>
            <person name="Singh A."/>
            <person name="Wilkins M.J."/>
            <person name="Karaoz U."/>
            <person name="Brodie E.L."/>
            <person name="Williams K.H."/>
            <person name="Hubbard S.S."/>
            <person name="Banfield J.F."/>
        </authorList>
    </citation>
    <scope>NUCLEOTIDE SEQUENCE [LARGE SCALE GENOMIC DNA]</scope>
</reference>
<dbReference type="PANTHER" id="PTHR21716:SF53">
    <property type="entry name" value="PERMEASE PERM-RELATED"/>
    <property type="match status" value="1"/>
</dbReference>
<feature type="transmembrane region" description="Helical" evidence="8">
    <location>
        <begin position="206"/>
        <end position="235"/>
    </location>
</feature>
<dbReference type="PANTHER" id="PTHR21716">
    <property type="entry name" value="TRANSMEMBRANE PROTEIN"/>
    <property type="match status" value="1"/>
</dbReference>
<evidence type="ECO:0000313" key="9">
    <source>
        <dbReference type="EMBL" id="OGL81979.1"/>
    </source>
</evidence>
<evidence type="ECO:0008006" key="11">
    <source>
        <dbReference type="Google" id="ProtNLM"/>
    </source>
</evidence>
<evidence type="ECO:0000256" key="5">
    <source>
        <dbReference type="ARBA" id="ARBA00022692"/>
    </source>
</evidence>
<name>A0A1F7UUP7_9BACT</name>
<evidence type="ECO:0000256" key="4">
    <source>
        <dbReference type="ARBA" id="ARBA00022475"/>
    </source>
</evidence>
<comment type="caution">
    <text evidence="9">The sequence shown here is derived from an EMBL/GenBank/DDBJ whole genome shotgun (WGS) entry which is preliminary data.</text>
</comment>
<keyword evidence="5 8" id="KW-0812">Transmembrane</keyword>
<dbReference type="EMBL" id="MGEK01000024">
    <property type="protein sequence ID" value="OGL81979.1"/>
    <property type="molecule type" value="Genomic_DNA"/>
</dbReference>
<evidence type="ECO:0000256" key="7">
    <source>
        <dbReference type="ARBA" id="ARBA00023136"/>
    </source>
</evidence>
<evidence type="ECO:0000313" key="10">
    <source>
        <dbReference type="Proteomes" id="UP000176846"/>
    </source>
</evidence>
<protein>
    <recommendedName>
        <fullName evidence="11">AI-2E family transporter</fullName>
    </recommendedName>
</protein>
<keyword evidence="4" id="KW-1003">Cell membrane</keyword>
<feature type="transmembrane region" description="Helical" evidence="8">
    <location>
        <begin position="141"/>
        <end position="167"/>
    </location>
</feature>
<comment type="subcellular location">
    <subcellularLocation>
        <location evidence="1">Cell membrane</location>
        <topology evidence="1">Multi-pass membrane protein</topology>
    </subcellularLocation>
</comment>
<evidence type="ECO:0000256" key="1">
    <source>
        <dbReference type="ARBA" id="ARBA00004651"/>
    </source>
</evidence>
<dbReference type="InterPro" id="IPR002549">
    <property type="entry name" value="AI-2E-like"/>
</dbReference>
<comment type="similarity">
    <text evidence="2">Belongs to the autoinducer-2 exporter (AI-2E) (TC 2.A.86) family.</text>
</comment>
<gene>
    <name evidence="9" type="ORF">A2936_05430</name>
</gene>
<keyword evidence="3" id="KW-0813">Transport</keyword>
<keyword evidence="7 8" id="KW-0472">Membrane</keyword>
<dbReference type="GO" id="GO:0005886">
    <property type="term" value="C:plasma membrane"/>
    <property type="evidence" value="ECO:0007669"/>
    <property type="project" value="UniProtKB-SubCell"/>
</dbReference>
<dbReference type="GO" id="GO:0055085">
    <property type="term" value="P:transmembrane transport"/>
    <property type="evidence" value="ECO:0007669"/>
    <property type="project" value="TreeGrafter"/>
</dbReference>
<dbReference type="AlphaFoldDB" id="A0A1F7UUP7"/>
<feature type="transmembrane region" description="Helical" evidence="8">
    <location>
        <begin position="66"/>
        <end position="88"/>
    </location>
</feature>
<feature type="transmembrane region" description="Helical" evidence="8">
    <location>
        <begin position="247"/>
        <end position="275"/>
    </location>
</feature>
<feature type="transmembrane region" description="Helical" evidence="8">
    <location>
        <begin position="287"/>
        <end position="306"/>
    </location>
</feature>
<feature type="transmembrane region" description="Helical" evidence="8">
    <location>
        <begin position="312"/>
        <end position="333"/>
    </location>
</feature>
<sequence>MTKGVTPHMVTVSTLTLVKVALILLLLWALYLIADVLILLIASLLFAAALDPWVDTLQKKYHIPRAVCMLTIYAILIAVISSAIVLIAPPLIDEIGQIAQAFPHYYTQINEWLINVNQQTGSNGAPLQSLSNAVTSATTGAFSVVSSIFGGIASFILVLFITYYLVVDEGAIKRIAMIAPKQHQAYFTNLITRLQKQMGIWLRAQVTLMAIIGAVTYLILLAIGMPYALVLAMIAGLTEFIPYLGPLLGAVPAVIIASSISPLMILTVIAAYYLMQLFENNIIVPKIMEKALGLSPVVSIMVFLIGARLAGIAGALLAIPIATAAMVVINDLLSSRNRSEAKPNSR</sequence>
<evidence type="ECO:0000256" key="2">
    <source>
        <dbReference type="ARBA" id="ARBA00009773"/>
    </source>
</evidence>
<evidence type="ECO:0000256" key="8">
    <source>
        <dbReference type="SAM" id="Phobius"/>
    </source>
</evidence>
<evidence type="ECO:0000256" key="6">
    <source>
        <dbReference type="ARBA" id="ARBA00022989"/>
    </source>
</evidence>
<evidence type="ECO:0000256" key="3">
    <source>
        <dbReference type="ARBA" id="ARBA00022448"/>
    </source>
</evidence>
<accession>A0A1F7UUP7</accession>